<dbReference type="SFLD" id="SFLDG01094">
    <property type="entry name" value="Uncharacterised_Radical_SAM_Su"/>
    <property type="match status" value="1"/>
</dbReference>
<evidence type="ECO:0000256" key="5">
    <source>
        <dbReference type="ARBA" id="ARBA00023004"/>
    </source>
</evidence>
<organism evidence="8 9">
    <name type="scientific">Candidatus Iainarchaeum sp</name>
    <dbReference type="NCBI Taxonomy" id="3101447"/>
    <lineage>
        <taxon>Archaea</taxon>
        <taxon>Candidatus Iainarchaeota</taxon>
        <taxon>Candidatus Iainarchaeia</taxon>
        <taxon>Candidatus Iainarchaeales</taxon>
        <taxon>Candidatus Iainarchaeaceae</taxon>
        <taxon>Candidatus Iainarchaeum</taxon>
    </lineage>
</organism>
<evidence type="ECO:0000256" key="2">
    <source>
        <dbReference type="ARBA" id="ARBA00022485"/>
    </source>
</evidence>
<keyword evidence="5" id="KW-0408">Iron</keyword>
<keyword evidence="2" id="KW-0004">4Fe-4S</keyword>
<evidence type="ECO:0000256" key="3">
    <source>
        <dbReference type="ARBA" id="ARBA00022691"/>
    </source>
</evidence>
<dbReference type="AlphaFoldDB" id="A0A497JJ58"/>
<dbReference type="CDD" id="cd01335">
    <property type="entry name" value="Radical_SAM"/>
    <property type="match status" value="1"/>
</dbReference>
<evidence type="ECO:0000256" key="6">
    <source>
        <dbReference type="ARBA" id="ARBA00023014"/>
    </source>
</evidence>
<dbReference type="Proteomes" id="UP000277633">
    <property type="component" value="Unassembled WGS sequence"/>
</dbReference>
<dbReference type="GO" id="GO:0046872">
    <property type="term" value="F:metal ion binding"/>
    <property type="evidence" value="ECO:0007669"/>
    <property type="project" value="UniProtKB-KW"/>
</dbReference>
<evidence type="ECO:0000256" key="4">
    <source>
        <dbReference type="ARBA" id="ARBA00022723"/>
    </source>
</evidence>
<dbReference type="InterPro" id="IPR012840">
    <property type="entry name" value="NrdG2"/>
</dbReference>
<dbReference type="SUPFAM" id="SSF102114">
    <property type="entry name" value="Radical SAM enzymes"/>
    <property type="match status" value="1"/>
</dbReference>
<dbReference type="SFLD" id="SFLDG01067">
    <property type="entry name" value="SPASM/twitch_domain_containing"/>
    <property type="match status" value="1"/>
</dbReference>
<protein>
    <submittedName>
        <fullName evidence="8">Anaerobic ribonucleoside-triphosphate reductase activating protein</fullName>
    </submittedName>
</protein>
<dbReference type="InterPro" id="IPR013785">
    <property type="entry name" value="Aldolase_TIM"/>
</dbReference>
<reference evidence="8 9" key="1">
    <citation type="submission" date="2018-06" db="EMBL/GenBank/DDBJ databases">
        <title>Extensive metabolic versatility and redundancy in microbially diverse, dynamic hydrothermal sediments.</title>
        <authorList>
            <person name="Dombrowski N."/>
            <person name="Teske A."/>
            <person name="Baker B.J."/>
        </authorList>
    </citation>
    <scope>NUCLEOTIDE SEQUENCE [LARGE SCALE GENOMIC DNA]</scope>
    <source>
        <strain evidence="8">B9_G13</strain>
    </source>
</reference>
<name>A0A497JJ58_9ARCH</name>
<dbReference type="Gene3D" id="3.20.20.70">
    <property type="entry name" value="Aldolase class I"/>
    <property type="match status" value="1"/>
</dbReference>
<dbReference type="InterPro" id="IPR034457">
    <property type="entry name" value="Organic_radical-activating"/>
</dbReference>
<feature type="domain" description="Radical SAM core" evidence="7">
    <location>
        <begin position="13"/>
        <end position="230"/>
    </location>
</feature>
<dbReference type="InterPro" id="IPR007197">
    <property type="entry name" value="rSAM"/>
</dbReference>
<evidence type="ECO:0000313" key="8">
    <source>
        <dbReference type="EMBL" id="RLG69876.1"/>
    </source>
</evidence>
<evidence type="ECO:0000313" key="9">
    <source>
        <dbReference type="Proteomes" id="UP000277633"/>
    </source>
</evidence>
<dbReference type="PROSITE" id="PS51918">
    <property type="entry name" value="RADICAL_SAM"/>
    <property type="match status" value="1"/>
</dbReference>
<proteinExistence type="predicted"/>
<dbReference type="SFLD" id="SFLDS00029">
    <property type="entry name" value="Radical_SAM"/>
    <property type="match status" value="1"/>
</dbReference>
<evidence type="ECO:0000259" key="7">
    <source>
        <dbReference type="PROSITE" id="PS51918"/>
    </source>
</evidence>
<dbReference type="InterPro" id="IPR058240">
    <property type="entry name" value="rSAM_sf"/>
</dbReference>
<dbReference type="NCBIfam" id="TIGR02495">
    <property type="entry name" value="NrdG2"/>
    <property type="match status" value="1"/>
</dbReference>
<accession>A0A497JJ58</accession>
<comment type="cofactor">
    <cofactor evidence="1">
        <name>[4Fe-4S] cluster</name>
        <dbReference type="ChEBI" id="CHEBI:49883"/>
    </cofactor>
</comment>
<dbReference type="GO" id="GO:0051539">
    <property type="term" value="F:4 iron, 4 sulfur cluster binding"/>
    <property type="evidence" value="ECO:0007669"/>
    <property type="project" value="UniProtKB-KW"/>
</dbReference>
<dbReference type="GO" id="GO:0003824">
    <property type="term" value="F:catalytic activity"/>
    <property type="evidence" value="ECO:0007669"/>
    <property type="project" value="InterPro"/>
</dbReference>
<dbReference type="EMBL" id="QMWO01000039">
    <property type="protein sequence ID" value="RLG69876.1"/>
    <property type="molecule type" value="Genomic_DNA"/>
</dbReference>
<gene>
    <name evidence="8" type="ORF">DRO07_01470</name>
</gene>
<keyword evidence="3" id="KW-0949">S-adenosyl-L-methionine</keyword>
<dbReference type="PANTHER" id="PTHR30352">
    <property type="entry name" value="PYRUVATE FORMATE-LYASE-ACTIVATING ENZYME"/>
    <property type="match status" value="1"/>
</dbReference>
<sequence length="232" mass="26304">MMIFRGLQKTTLVDYPGKVACTLFVDKCNFRCPFCQNSVLVFEKETNVITEQEVLAFLEKRKKVLQGVCITGGEPTLHTELKEFLPKVKALGYKIKIDTNGSMPNFIRELIDAKLVDYVAMDVKAPLEKYDIAAGVNVNKQAIKESIALLLKGRIDYEFRSTIVPTIIELEDMHKIGELIKGAKAYYLQQFVNDVPLLNPEFEKIAPYPHKTLQAMAEIMKKYVKKVGIRGV</sequence>
<evidence type="ECO:0000256" key="1">
    <source>
        <dbReference type="ARBA" id="ARBA00001966"/>
    </source>
</evidence>
<dbReference type="PANTHER" id="PTHR30352:SF13">
    <property type="entry name" value="GLYCYL-RADICAL ENZYME ACTIVATING ENZYME YJJW-RELATED"/>
    <property type="match status" value="1"/>
</dbReference>
<keyword evidence="6" id="KW-0411">Iron-sulfur</keyword>
<comment type="caution">
    <text evidence="8">The sequence shown here is derived from an EMBL/GenBank/DDBJ whole genome shotgun (WGS) entry which is preliminary data.</text>
</comment>
<keyword evidence="4" id="KW-0479">Metal-binding</keyword>
<dbReference type="Pfam" id="PF04055">
    <property type="entry name" value="Radical_SAM"/>
    <property type="match status" value="1"/>
</dbReference>